<reference evidence="4" key="1">
    <citation type="submission" date="2016-11" db="EMBL/GenBank/DDBJ databases">
        <authorList>
            <person name="Varghese N."/>
            <person name="Submissions S."/>
        </authorList>
    </citation>
    <scope>NUCLEOTIDE SEQUENCE [LARGE SCALE GENOMIC DNA]</scope>
    <source>
        <strain evidence="4">DSM 22212</strain>
    </source>
</reference>
<dbReference type="PANTHER" id="PTHR30327:SF1">
    <property type="entry name" value="UPF0301 PROTEIN YQGE"/>
    <property type="match status" value="1"/>
</dbReference>
<evidence type="ECO:0000313" key="4">
    <source>
        <dbReference type="Proteomes" id="UP000185812"/>
    </source>
</evidence>
<dbReference type="OrthoDB" id="9807486at2"/>
<organism evidence="3 4">
    <name type="scientific">Rhodothermus profundi</name>
    <dbReference type="NCBI Taxonomy" id="633813"/>
    <lineage>
        <taxon>Bacteria</taxon>
        <taxon>Pseudomonadati</taxon>
        <taxon>Rhodothermota</taxon>
        <taxon>Rhodothermia</taxon>
        <taxon>Rhodothermales</taxon>
        <taxon>Rhodothermaceae</taxon>
        <taxon>Rhodothermus</taxon>
    </lineage>
</organism>
<protein>
    <recommendedName>
        <fullName evidence="2">UPF0301 protein SAMN04488087_1543</fullName>
    </recommendedName>
</protein>
<dbReference type="HAMAP" id="MF_00758">
    <property type="entry name" value="UPF0301"/>
    <property type="match status" value="1"/>
</dbReference>
<name>A0A1M6TUU8_9BACT</name>
<dbReference type="PANTHER" id="PTHR30327">
    <property type="entry name" value="UNCHARACTERIZED PROTEIN YQGE"/>
    <property type="match status" value="1"/>
</dbReference>
<dbReference type="Proteomes" id="UP000185812">
    <property type="component" value="Unassembled WGS sequence"/>
</dbReference>
<gene>
    <name evidence="3" type="ORF">SAMN04488087_1543</name>
</gene>
<evidence type="ECO:0000313" key="3">
    <source>
        <dbReference type="EMBL" id="SHK60670.1"/>
    </source>
</evidence>
<dbReference type="InterPro" id="IPR003774">
    <property type="entry name" value="AlgH-like"/>
</dbReference>
<evidence type="ECO:0000256" key="1">
    <source>
        <dbReference type="ARBA" id="ARBA00009600"/>
    </source>
</evidence>
<dbReference type="GO" id="GO:0005829">
    <property type="term" value="C:cytosol"/>
    <property type="evidence" value="ECO:0007669"/>
    <property type="project" value="TreeGrafter"/>
</dbReference>
<dbReference type="Pfam" id="PF02622">
    <property type="entry name" value="DUF179"/>
    <property type="match status" value="1"/>
</dbReference>
<dbReference type="SUPFAM" id="SSF143456">
    <property type="entry name" value="VC0467-like"/>
    <property type="match status" value="1"/>
</dbReference>
<dbReference type="Gene3D" id="3.40.1740.10">
    <property type="entry name" value="VC0467-like"/>
    <property type="match status" value="1"/>
</dbReference>
<evidence type="ECO:0000256" key="2">
    <source>
        <dbReference type="HAMAP-Rule" id="MF_00758"/>
    </source>
</evidence>
<dbReference type="AlphaFoldDB" id="A0A1M6TUU8"/>
<sequence length="183" mass="20527">MESLTLRPGILLIAPPMLEDPNFWRTVVLLCAHGEDGSFGLILNRPTTLTLREVLDVPVSYPLFMGGPVQPETLHILHRLGDEIPEAQPVVDGVYWGGEVEALMDRLRTNPPELDEIRFFLGYAGWAPGQLEAEYEASGWILAPAHAVNVFKDMPEQLWRTVLRRLGGEYALLSNFPDDPRLN</sequence>
<dbReference type="STRING" id="633813.SAMN04488087_1543"/>
<dbReference type="EMBL" id="FRAU01000004">
    <property type="protein sequence ID" value="SHK60670.1"/>
    <property type="molecule type" value="Genomic_DNA"/>
</dbReference>
<keyword evidence="4" id="KW-1185">Reference proteome</keyword>
<proteinExistence type="inferred from homology"/>
<accession>A0A1M6TUU8</accession>
<dbReference type="RefSeq" id="WP_072715395.1">
    <property type="nucleotide sequence ID" value="NZ_FRAU01000004.1"/>
</dbReference>
<comment type="similarity">
    <text evidence="1 2">Belongs to the UPF0301 (AlgH) family.</text>
</comment>